<dbReference type="Proteomes" id="UP000198870">
    <property type="component" value="Unassembled WGS sequence"/>
</dbReference>
<proteinExistence type="predicted"/>
<evidence type="ECO:0000259" key="3">
    <source>
        <dbReference type="Pfam" id="PF07167"/>
    </source>
</evidence>
<dbReference type="GO" id="GO:0016746">
    <property type="term" value="F:acyltransferase activity"/>
    <property type="evidence" value="ECO:0007669"/>
    <property type="project" value="UniProtKB-KW"/>
</dbReference>
<dbReference type="InterPro" id="IPR022211">
    <property type="entry name" value="PHBC_N"/>
</dbReference>
<dbReference type="Gene3D" id="3.40.50.1820">
    <property type="entry name" value="alpha/beta hydrolase"/>
    <property type="match status" value="1"/>
</dbReference>
<dbReference type="EMBL" id="FMUX01000010">
    <property type="protein sequence ID" value="SCY51541.1"/>
    <property type="molecule type" value="Genomic_DNA"/>
</dbReference>
<keyword evidence="6" id="KW-1185">Reference proteome</keyword>
<dbReference type="SUPFAM" id="SSF53474">
    <property type="entry name" value="alpha/beta-Hydrolases"/>
    <property type="match status" value="1"/>
</dbReference>
<dbReference type="STRING" id="419481.SAMN05216233_110199"/>
<dbReference type="PANTHER" id="PTHR36837:SF5">
    <property type="entry name" value="POLY-3-HYDROXYBUTYRATE SYNTHASE"/>
    <property type="match status" value="1"/>
</dbReference>
<keyword evidence="1" id="KW-0808">Transferase</keyword>
<evidence type="ECO:0000313" key="5">
    <source>
        <dbReference type="EMBL" id="SCY51541.1"/>
    </source>
</evidence>
<keyword evidence="2" id="KW-0012">Acyltransferase</keyword>
<evidence type="ECO:0000259" key="4">
    <source>
        <dbReference type="Pfam" id="PF12551"/>
    </source>
</evidence>
<dbReference type="InterPro" id="IPR029058">
    <property type="entry name" value="AB_hydrolase_fold"/>
</dbReference>
<organism evidence="5 6">
    <name type="scientific">Desulfoluna spongiiphila</name>
    <dbReference type="NCBI Taxonomy" id="419481"/>
    <lineage>
        <taxon>Bacteria</taxon>
        <taxon>Pseudomonadati</taxon>
        <taxon>Thermodesulfobacteriota</taxon>
        <taxon>Desulfobacteria</taxon>
        <taxon>Desulfobacterales</taxon>
        <taxon>Desulfolunaceae</taxon>
        <taxon>Desulfoluna</taxon>
    </lineage>
</organism>
<accession>A0A1G5GJJ7</accession>
<dbReference type="RefSeq" id="WP_092211466.1">
    <property type="nucleotide sequence ID" value="NZ_FMUX01000010.1"/>
</dbReference>
<dbReference type="Pfam" id="PF12551">
    <property type="entry name" value="PHBC_N"/>
    <property type="match status" value="1"/>
</dbReference>
<dbReference type="OrthoDB" id="7208816at2"/>
<feature type="domain" description="Poly-beta-hydroxybutyrate polymerase N-terminal" evidence="3">
    <location>
        <begin position="82"/>
        <end position="250"/>
    </location>
</feature>
<protein>
    <submittedName>
        <fullName evidence="5">Polyhydroxyalkanoate synthase</fullName>
    </submittedName>
</protein>
<dbReference type="InterPro" id="IPR010941">
    <property type="entry name" value="PhaC_N"/>
</dbReference>
<dbReference type="AlphaFoldDB" id="A0A1G5GJJ7"/>
<dbReference type="GO" id="GO:0042619">
    <property type="term" value="P:poly-hydroxybutyrate biosynthetic process"/>
    <property type="evidence" value="ECO:0007669"/>
    <property type="project" value="InterPro"/>
</dbReference>
<name>A0A1G5GJJ7_9BACT</name>
<dbReference type="InterPro" id="IPR051321">
    <property type="entry name" value="PHA/PHB_synthase"/>
</dbReference>
<dbReference type="Pfam" id="PF07167">
    <property type="entry name" value="PhaC_N"/>
    <property type="match status" value="1"/>
</dbReference>
<dbReference type="PANTHER" id="PTHR36837">
    <property type="entry name" value="POLY(3-HYDROXYALKANOATE) POLYMERASE SUBUNIT PHAC"/>
    <property type="match status" value="1"/>
</dbReference>
<evidence type="ECO:0000256" key="2">
    <source>
        <dbReference type="ARBA" id="ARBA00023315"/>
    </source>
</evidence>
<gene>
    <name evidence="5" type="ORF">SAMN05216233_110199</name>
</gene>
<reference evidence="5 6" key="1">
    <citation type="submission" date="2016-10" db="EMBL/GenBank/DDBJ databases">
        <authorList>
            <person name="de Groot N.N."/>
        </authorList>
    </citation>
    <scope>NUCLEOTIDE SEQUENCE [LARGE SCALE GENOMIC DNA]</scope>
    <source>
        <strain evidence="5 6">AA1</strain>
    </source>
</reference>
<evidence type="ECO:0000313" key="6">
    <source>
        <dbReference type="Proteomes" id="UP000198870"/>
    </source>
</evidence>
<feature type="domain" description="Poly-beta-hydroxybutyrate polymerase N-terminal" evidence="4">
    <location>
        <begin position="10"/>
        <end position="51"/>
    </location>
</feature>
<sequence>MTRETQTDRPFQALDTLWHALQGRGSMNFSPVATGLAVGDWVMHLANSPGKQAELLMTAASLPAALRAERNRQEGDGGRASDHRFDDEGWEEEPFCTFRSLYRLACRAWGELAVGVPGVEPHHGEFMAFLGRQVLELGSPYNYLATNPELLRLTQKEKGENLVRGLHHYAEDVSRLFRGMDPAESGAYQVGRNLAVTEGEVIYRNRLMELIQYRPSTPEVFADPVLIVPAWIMKYYILDLSAENSMVKYLVDQGHTVFMVSWKNPGTADRDIDLEDYMGLGVMAALDKLEEVVPERKVHGVGYCLGGTLFAIAAAAMARDGDERLKSLTLMAAQTDFTEAGELMLFIDPSQLSFLEDIMRYQGYLDTGQMAGAFQLLRAYDLIWSQAVGRYLKGERQPLNALMTWNADATRMPSRMHSRYLRELFLDNDFSEGRFEVKGRPVVISDIHVPIFLVSTQRDHVAPWTSVYKFHLAADARSITFVLTAGGHNSGIVSEPGHPGRSYRIATRREGEIYVPPERWLRSTPVKEGSWWVDWQKWLMAGSGKKGAPPAPGRFSGEGTSCVAPGTYVYGR</sequence>
<evidence type="ECO:0000256" key="1">
    <source>
        <dbReference type="ARBA" id="ARBA00022679"/>
    </source>
</evidence>